<name>A0A2V1E3G5_9PLEO</name>
<dbReference type="OrthoDB" id="408152at2759"/>
<proteinExistence type="predicted"/>
<dbReference type="AlphaFoldDB" id="A0A2V1E3G5"/>
<dbReference type="Gene3D" id="3.40.50.300">
    <property type="entry name" value="P-loop containing nucleotide triphosphate hydrolases"/>
    <property type="match status" value="1"/>
</dbReference>
<dbReference type="Proteomes" id="UP000244855">
    <property type="component" value="Unassembled WGS sequence"/>
</dbReference>
<evidence type="ECO:0000313" key="2">
    <source>
        <dbReference type="Proteomes" id="UP000244855"/>
    </source>
</evidence>
<reference evidence="1 2" key="1">
    <citation type="journal article" date="2018" name="Sci. Rep.">
        <title>Comparative genomics provides insights into the lifestyle and reveals functional heterogeneity of dark septate endophytic fungi.</title>
        <authorList>
            <person name="Knapp D.G."/>
            <person name="Nemeth J.B."/>
            <person name="Barry K."/>
            <person name="Hainaut M."/>
            <person name="Henrissat B."/>
            <person name="Johnson J."/>
            <person name="Kuo A."/>
            <person name="Lim J.H.P."/>
            <person name="Lipzen A."/>
            <person name="Nolan M."/>
            <person name="Ohm R.A."/>
            <person name="Tamas L."/>
            <person name="Grigoriev I.V."/>
            <person name="Spatafora J.W."/>
            <person name="Nagy L.G."/>
            <person name="Kovacs G.M."/>
        </authorList>
    </citation>
    <scope>NUCLEOTIDE SEQUENCE [LARGE SCALE GENOMIC DNA]</scope>
    <source>
        <strain evidence="1 2">DSE2036</strain>
    </source>
</reference>
<dbReference type="Pfam" id="PF17784">
    <property type="entry name" value="Sulfotransfer_4"/>
    <property type="match status" value="1"/>
</dbReference>
<sequence length="269" mass="30999">MSVQTRLIKAVPPANRQKPMGVLALGMSRTALKVALEKLGYNVYHCSECAMRWEDGHVDLFKEAMEAKLHGKGQKWTGAELDKILQNYTAIEDIPCLHFVDELLEQYPKAKVILTTRDIDSWERSVRSTIFKIVNLRVVHFMVNIDPVFWRPYYWILKSTVDKWTDGDMSNSVALRKSFVDHYDHVRAKVPKENLLEFHPREGWAPVCKFLGHEIPSDTPFPHVNDGASTVRLHYIIVLITLWRMYRKHVGIAVAALAAYGISRWMRVG</sequence>
<dbReference type="SUPFAM" id="SSF52540">
    <property type="entry name" value="P-loop containing nucleoside triphosphate hydrolases"/>
    <property type="match status" value="1"/>
</dbReference>
<dbReference type="PANTHER" id="PTHR36978">
    <property type="entry name" value="P-LOOP CONTAINING NUCLEOTIDE TRIPHOSPHATE HYDROLASE"/>
    <property type="match status" value="1"/>
</dbReference>
<keyword evidence="2" id="KW-1185">Reference proteome</keyword>
<dbReference type="InterPro" id="IPR040632">
    <property type="entry name" value="Sulfotransfer_4"/>
</dbReference>
<dbReference type="PANTHER" id="PTHR36978:SF4">
    <property type="entry name" value="P-LOOP CONTAINING NUCLEOSIDE TRIPHOSPHATE HYDROLASE PROTEIN"/>
    <property type="match status" value="1"/>
</dbReference>
<evidence type="ECO:0000313" key="1">
    <source>
        <dbReference type="EMBL" id="PVI04204.1"/>
    </source>
</evidence>
<evidence type="ECO:0008006" key="3">
    <source>
        <dbReference type="Google" id="ProtNLM"/>
    </source>
</evidence>
<dbReference type="InterPro" id="IPR027417">
    <property type="entry name" value="P-loop_NTPase"/>
</dbReference>
<dbReference type="STRING" id="97972.A0A2V1E3G5"/>
<gene>
    <name evidence="1" type="ORF">DM02DRAFT_693277</name>
</gene>
<accession>A0A2V1E3G5</accession>
<protein>
    <recommendedName>
        <fullName evidence="3">NAD dependent epimerase/dehydratase</fullName>
    </recommendedName>
</protein>
<organism evidence="1 2">
    <name type="scientific">Periconia macrospinosa</name>
    <dbReference type="NCBI Taxonomy" id="97972"/>
    <lineage>
        <taxon>Eukaryota</taxon>
        <taxon>Fungi</taxon>
        <taxon>Dikarya</taxon>
        <taxon>Ascomycota</taxon>
        <taxon>Pezizomycotina</taxon>
        <taxon>Dothideomycetes</taxon>
        <taxon>Pleosporomycetidae</taxon>
        <taxon>Pleosporales</taxon>
        <taxon>Massarineae</taxon>
        <taxon>Periconiaceae</taxon>
        <taxon>Periconia</taxon>
    </lineage>
</organism>
<dbReference type="EMBL" id="KZ805323">
    <property type="protein sequence ID" value="PVI04204.1"/>
    <property type="molecule type" value="Genomic_DNA"/>
</dbReference>